<dbReference type="Proteomes" id="UP000631670">
    <property type="component" value="Unassembled WGS sequence"/>
</dbReference>
<keyword evidence="4 5" id="KW-0472">Membrane</keyword>
<feature type="transmembrane region" description="Helical" evidence="5">
    <location>
        <begin position="362"/>
        <end position="384"/>
    </location>
</feature>
<feature type="transmembrane region" description="Helical" evidence="5">
    <location>
        <begin position="300"/>
        <end position="323"/>
    </location>
</feature>
<evidence type="ECO:0000256" key="2">
    <source>
        <dbReference type="ARBA" id="ARBA00022692"/>
    </source>
</evidence>
<feature type="transmembrane region" description="Helical" evidence="5">
    <location>
        <begin position="16"/>
        <end position="35"/>
    </location>
</feature>
<dbReference type="Gene3D" id="1.20.1250.20">
    <property type="entry name" value="MFS general substrate transporter like domains"/>
    <property type="match status" value="2"/>
</dbReference>
<dbReference type="PANTHER" id="PTHR23514:SF13">
    <property type="entry name" value="INNER MEMBRANE PROTEIN YBJJ"/>
    <property type="match status" value="1"/>
</dbReference>
<evidence type="ECO:0000256" key="5">
    <source>
        <dbReference type="SAM" id="Phobius"/>
    </source>
</evidence>
<protein>
    <submittedName>
        <fullName evidence="6">MFS family permease</fullName>
    </submittedName>
</protein>
<feature type="transmembrane region" description="Helical" evidence="5">
    <location>
        <begin position="276"/>
        <end position="294"/>
    </location>
</feature>
<feature type="transmembrane region" description="Helical" evidence="5">
    <location>
        <begin position="335"/>
        <end position="356"/>
    </location>
</feature>
<name>A0ABR9I4Q4_9PSEU</name>
<feature type="transmembrane region" description="Helical" evidence="5">
    <location>
        <begin position="210"/>
        <end position="236"/>
    </location>
</feature>
<keyword evidence="3 5" id="KW-1133">Transmembrane helix</keyword>
<dbReference type="RefSeq" id="WP_225955812.1">
    <property type="nucleotide sequence ID" value="NZ_JADBEG010000001.1"/>
</dbReference>
<keyword evidence="2 5" id="KW-0812">Transmembrane</keyword>
<accession>A0ABR9I4Q4</accession>
<evidence type="ECO:0000256" key="3">
    <source>
        <dbReference type="ARBA" id="ARBA00022989"/>
    </source>
</evidence>
<evidence type="ECO:0000313" key="7">
    <source>
        <dbReference type="Proteomes" id="UP000631670"/>
    </source>
</evidence>
<comment type="subcellular location">
    <subcellularLocation>
        <location evidence="1">Membrane</location>
        <topology evidence="1">Multi-pass membrane protein</topology>
    </subcellularLocation>
</comment>
<sequence>MTSTVLPLPRLRGHRIAVATVFFVVGVLLGTWFTRVPELRTALGLDFAELGAVLVCQTVGVLIAMQVAGQLSAHLDSRTVLRWTAAVVPWCPVLVTVTPGAFAAAAAMLVWGLLAGLLDVAMNAQGVALERAGRRPFLSGLHAVWGAGALTGSLGSLAAVRAGVPLGVHFAVVAAVLCVLASAAGRHALPETAGRGPGERVGLRSGWTRAVLVLGALGAAAALCEGAVSSWCGVFLREQRGAAVEVASLGYFVFVLAQTLTRVFGDRGHRVLGPAALLRWSMAATVAGVLLAVLSPDPWVALAGFAVQGCGLAVVIPVIAGAVGHGAAGNTSLAIARYSTLHQAGVLAGPAVFGWLAQTMGIGTALASLVVPLGAIAALATATARR</sequence>
<dbReference type="PANTHER" id="PTHR23514">
    <property type="entry name" value="BYPASS OF STOP CODON PROTEIN 6"/>
    <property type="match status" value="1"/>
</dbReference>
<dbReference type="EMBL" id="JADBEG010000001">
    <property type="protein sequence ID" value="MBE1498208.1"/>
    <property type="molecule type" value="Genomic_DNA"/>
</dbReference>
<dbReference type="InterPro" id="IPR051788">
    <property type="entry name" value="MFS_Transporter"/>
</dbReference>
<evidence type="ECO:0000313" key="6">
    <source>
        <dbReference type="EMBL" id="MBE1498208.1"/>
    </source>
</evidence>
<dbReference type="InterPro" id="IPR036259">
    <property type="entry name" value="MFS_trans_sf"/>
</dbReference>
<gene>
    <name evidence="6" type="ORF">H4696_005308</name>
</gene>
<feature type="transmembrane region" description="Helical" evidence="5">
    <location>
        <begin position="242"/>
        <end position="264"/>
    </location>
</feature>
<keyword evidence="7" id="KW-1185">Reference proteome</keyword>
<evidence type="ECO:0000256" key="4">
    <source>
        <dbReference type="ARBA" id="ARBA00023136"/>
    </source>
</evidence>
<feature type="transmembrane region" description="Helical" evidence="5">
    <location>
        <begin position="141"/>
        <end position="160"/>
    </location>
</feature>
<dbReference type="SUPFAM" id="SSF103473">
    <property type="entry name" value="MFS general substrate transporter"/>
    <property type="match status" value="1"/>
</dbReference>
<proteinExistence type="predicted"/>
<reference evidence="6 7" key="1">
    <citation type="submission" date="2020-10" db="EMBL/GenBank/DDBJ databases">
        <title>Sequencing the genomes of 1000 actinobacteria strains.</title>
        <authorList>
            <person name="Klenk H.-P."/>
        </authorList>
    </citation>
    <scope>NUCLEOTIDE SEQUENCE [LARGE SCALE GENOMIC DNA]</scope>
    <source>
        <strain evidence="6 7">DSM 44653</strain>
    </source>
</reference>
<feature type="transmembrane region" description="Helical" evidence="5">
    <location>
        <begin position="47"/>
        <end position="68"/>
    </location>
</feature>
<evidence type="ECO:0000256" key="1">
    <source>
        <dbReference type="ARBA" id="ARBA00004141"/>
    </source>
</evidence>
<dbReference type="CDD" id="cd17393">
    <property type="entry name" value="MFS_MosC_like"/>
    <property type="match status" value="1"/>
</dbReference>
<organism evidence="6 7">
    <name type="scientific">Amycolatopsis lexingtonensis</name>
    <dbReference type="NCBI Taxonomy" id="218822"/>
    <lineage>
        <taxon>Bacteria</taxon>
        <taxon>Bacillati</taxon>
        <taxon>Actinomycetota</taxon>
        <taxon>Actinomycetes</taxon>
        <taxon>Pseudonocardiales</taxon>
        <taxon>Pseudonocardiaceae</taxon>
        <taxon>Amycolatopsis</taxon>
    </lineage>
</organism>
<comment type="caution">
    <text evidence="6">The sequence shown here is derived from an EMBL/GenBank/DDBJ whole genome shotgun (WGS) entry which is preliminary data.</text>
</comment>
<feature type="transmembrane region" description="Helical" evidence="5">
    <location>
        <begin position="166"/>
        <end position="189"/>
    </location>
</feature>